<comment type="caution">
    <text evidence="1">The sequence shown here is derived from an EMBL/GenBank/DDBJ whole genome shotgun (WGS) entry which is preliminary data.</text>
</comment>
<proteinExistence type="predicted"/>
<dbReference type="RefSeq" id="XP_020438844.1">
    <property type="nucleotide sequence ID" value="XM_020571570.1"/>
</dbReference>
<dbReference type="GeneID" id="31356078"/>
<dbReference type="InParanoid" id="D3AWR7"/>
<evidence type="ECO:0000313" key="2">
    <source>
        <dbReference type="Proteomes" id="UP000001396"/>
    </source>
</evidence>
<name>D3AWR7_HETP5</name>
<dbReference type="EMBL" id="ADBJ01000002">
    <property type="protein sequence ID" value="EFA86740.1"/>
    <property type="molecule type" value="Genomic_DNA"/>
</dbReference>
<organism evidence="1 2">
    <name type="scientific">Heterostelium pallidum (strain ATCC 26659 / Pp 5 / PN500)</name>
    <name type="common">Cellular slime mold</name>
    <name type="synonym">Polysphondylium pallidum</name>
    <dbReference type="NCBI Taxonomy" id="670386"/>
    <lineage>
        <taxon>Eukaryota</taxon>
        <taxon>Amoebozoa</taxon>
        <taxon>Evosea</taxon>
        <taxon>Eumycetozoa</taxon>
        <taxon>Dictyostelia</taxon>
        <taxon>Acytosteliales</taxon>
        <taxon>Acytosteliaceae</taxon>
        <taxon>Heterostelium</taxon>
    </lineage>
</organism>
<protein>
    <submittedName>
        <fullName evidence="1">Uncharacterized protein</fullName>
    </submittedName>
</protein>
<accession>D3AWR7</accession>
<reference evidence="1 2" key="1">
    <citation type="journal article" date="2011" name="Genome Res.">
        <title>Phylogeny-wide analysis of social amoeba genomes highlights ancient origins for complex intercellular communication.</title>
        <authorList>
            <person name="Heidel A.J."/>
            <person name="Lawal H.M."/>
            <person name="Felder M."/>
            <person name="Schilde C."/>
            <person name="Helps N.R."/>
            <person name="Tunggal B."/>
            <person name="Rivero F."/>
            <person name="John U."/>
            <person name="Schleicher M."/>
            <person name="Eichinger L."/>
            <person name="Platzer M."/>
            <person name="Noegel A.A."/>
            <person name="Schaap P."/>
            <person name="Gloeckner G."/>
        </authorList>
    </citation>
    <scope>NUCLEOTIDE SEQUENCE [LARGE SCALE GENOMIC DNA]</scope>
    <source>
        <strain evidence="2">ATCC 26659 / Pp 5 / PN500</strain>
    </source>
</reference>
<keyword evidence="2" id="KW-1185">Reference proteome</keyword>
<gene>
    <name evidence="1" type="ORF">PPL_00545</name>
</gene>
<dbReference type="AlphaFoldDB" id="D3AWR7"/>
<evidence type="ECO:0000313" key="1">
    <source>
        <dbReference type="EMBL" id="EFA86740.1"/>
    </source>
</evidence>
<dbReference type="Proteomes" id="UP000001396">
    <property type="component" value="Unassembled WGS sequence"/>
</dbReference>
<sequence>MKDRFIVSLFIIVFLLVQSYFPLRYYYLLLVNDNNKYNDIDYLASLGQSRIDSIPLDQLLALDDERFVWRMFSPTSANLKCTANYFFQHNQSRLAIDRPATLTAHRYQQLPFVTGNRWVTLAPSGNRCIESIGIIVDCHNQVLYSIRQSDRQLPASLPTEFDSRSFGIGRLARDKQRWTKETVLLATTADSHTTLGRLYLDVGGKATSELDLRLLAAKNDRTGIPTAGRVYDQHDLW</sequence>